<keyword evidence="1" id="KW-0812">Transmembrane</keyword>
<dbReference type="AlphaFoldDB" id="A0AA40DQW5"/>
<protein>
    <submittedName>
        <fullName evidence="2">Uncharacterized protein</fullName>
    </submittedName>
</protein>
<keyword evidence="3" id="KW-1185">Reference proteome</keyword>
<feature type="transmembrane region" description="Helical" evidence="1">
    <location>
        <begin position="111"/>
        <end position="127"/>
    </location>
</feature>
<accession>A0AA40DQW5</accession>
<keyword evidence="1" id="KW-0472">Membrane</keyword>
<evidence type="ECO:0000256" key="1">
    <source>
        <dbReference type="SAM" id="Phobius"/>
    </source>
</evidence>
<dbReference type="RefSeq" id="XP_060293470.1">
    <property type="nucleotide sequence ID" value="XM_060434991.1"/>
</dbReference>
<dbReference type="GeneID" id="85318261"/>
<keyword evidence="1" id="KW-1133">Transmembrane helix</keyword>
<name>A0AA40DQW5_9PEZI</name>
<dbReference type="EMBL" id="JAUIRO010000006">
    <property type="protein sequence ID" value="KAK0710166.1"/>
    <property type="molecule type" value="Genomic_DNA"/>
</dbReference>
<evidence type="ECO:0000313" key="3">
    <source>
        <dbReference type="Proteomes" id="UP001172101"/>
    </source>
</evidence>
<reference evidence="2" key="1">
    <citation type="submission" date="2023-06" db="EMBL/GenBank/DDBJ databases">
        <title>Genome-scale phylogeny and comparative genomics of the fungal order Sordariales.</title>
        <authorList>
            <consortium name="Lawrence Berkeley National Laboratory"/>
            <person name="Hensen N."/>
            <person name="Bonometti L."/>
            <person name="Westerberg I."/>
            <person name="Brannstrom I.O."/>
            <person name="Guillou S."/>
            <person name="Cros-Aarteil S."/>
            <person name="Calhoun S."/>
            <person name="Haridas S."/>
            <person name="Kuo A."/>
            <person name="Mondo S."/>
            <person name="Pangilinan J."/>
            <person name="Riley R."/>
            <person name="LaButti K."/>
            <person name="Andreopoulos B."/>
            <person name="Lipzen A."/>
            <person name="Chen C."/>
            <person name="Yanf M."/>
            <person name="Daum C."/>
            <person name="Ng V."/>
            <person name="Clum A."/>
            <person name="Steindorff A."/>
            <person name="Ohm R."/>
            <person name="Martin F."/>
            <person name="Silar P."/>
            <person name="Natvig D."/>
            <person name="Lalanne C."/>
            <person name="Gautier V."/>
            <person name="Ament-velasquez S.L."/>
            <person name="Kruys A."/>
            <person name="Hutchinson M.I."/>
            <person name="Powell A.J."/>
            <person name="Barry K."/>
            <person name="Miller A.N."/>
            <person name="Grigoriev I.V."/>
            <person name="Debuchy R."/>
            <person name="Gladieux P."/>
            <person name="Thoren M.H."/>
            <person name="Johannesson H."/>
        </authorList>
    </citation>
    <scope>NUCLEOTIDE SEQUENCE</scope>
    <source>
        <strain evidence="2">SMH2392-1A</strain>
    </source>
</reference>
<evidence type="ECO:0000313" key="2">
    <source>
        <dbReference type="EMBL" id="KAK0710166.1"/>
    </source>
</evidence>
<comment type="caution">
    <text evidence="2">The sequence shown here is derived from an EMBL/GenBank/DDBJ whole genome shotgun (WGS) entry which is preliminary data.</text>
</comment>
<organism evidence="2 3">
    <name type="scientific">Lasiosphaeria miniovina</name>
    <dbReference type="NCBI Taxonomy" id="1954250"/>
    <lineage>
        <taxon>Eukaryota</taxon>
        <taxon>Fungi</taxon>
        <taxon>Dikarya</taxon>
        <taxon>Ascomycota</taxon>
        <taxon>Pezizomycotina</taxon>
        <taxon>Sordariomycetes</taxon>
        <taxon>Sordariomycetidae</taxon>
        <taxon>Sordariales</taxon>
        <taxon>Lasiosphaeriaceae</taxon>
        <taxon>Lasiosphaeria</taxon>
    </lineage>
</organism>
<sequence length="136" mass="15631">MWWTEEVDSSRRMVLRQGGLDSLMSALVARFAPDAGTSNDRCNKGRLNLHHIYEDEAAAIRFVQQKLRYAHGAGILLPDNSNWLGVMQNIWGRFDVEIMRFIRGPLPVETLANYMFMIVIIPVIFAIKSSRIRRPN</sequence>
<proteinExistence type="predicted"/>
<gene>
    <name evidence="2" type="ORF">B0T26DRAFT_433829</name>
</gene>
<dbReference type="Proteomes" id="UP001172101">
    <property type="component" value="Unassembled WGS sequence"/>
</dbReference>